<name>D0MKU3_RHOM4</name>
<dbReference type="HOGENOM" id="CLU_164059_0_0_10"/>
<evidence type="ECO:0000313" key="1">
    <source>
        <dbReference type="EMBL" id="ACY49757.1"/>
    </source>
</evidence>
<keyword evidence="2" id="KW-1185">Reference proteome</keyword>
<dbReference type="KEGG" id="rmr:Rmar_2898"/>
<gene>
    <name evidence="1" type="ordered locus">Rmar_2898</name>
</gene>
<dbReference type="Proteomes" id="UP000002221">
    <property type="component" value="Plasmid pRMAR01"/>
</dbReference>
<geneLocation type="plasmid" evidence="1 2">
    <name>pRMAR01</name>
</geneLocation>
<evidence type="ECO:0000313" key="2">
    <source>
        <dbReference type="Proteomes" id="UP000002221"/>
    </source>
</evidence>
<sequence>MVRARVRAHLEALQARFPELLGSCEIREFPGADYAWRIFVPKSVWAEVVRCLVEDIDYDNFKAATARRQGPEGRAYVEALHVVWSTMLGLQRQQP</sequence>
<organism evidence="1 2">
    <name type="scientific">Rhodothermus marinus (strain ATCC 43812 / DSM 4252 / R-10)</name>
    <name type="common">Rhodothermus obamensis</name>
    <dbReference type="NCBI Taxonomy" id="518766"/>
    <lineage>
        <taxon>Bacteria</taxon>
        <taxon>Pseudomonadati</taxon>
        <taxon>Rhodothermota</taxon>
        <taxon>Rhodothermia</taxon>
        <taxon>Rhodothermales</taxon>
        <taxon>Rhodothermaceae</taxon>
        <taxon>Rhodothermus</taxon>
    </lineage>
</organism>
<dbReference type="AlphaFoldDB" id="D0MKU3"/>
<protein>
    <submittedName>
        <fullName evidence="1">Uncharacterized protein</fullName>
    </submittedName>
</protein>
<reference evidence="1 2" key="1">
    <citation type="journal article" date="2009" name="Stand. Genomic Sci.">
        <title>Complete genome sequence of Rhodothermus marinus type strain (R-10).</title>
        <authorList>
            <person name="Nolan M."/>
            <person name="Tindall B.J."/>
            <person name="Pomrenke H."/>
            <person name="Lapidus A."/>
            <person name="Copeland A."/>
            <person name="Glavina Del Rio T."/>
            <person name="Lucas S."/>
            <person name="Chen F."/>
            <person name="Tice H."/>
            <person name="Cheng J.F."/>
            <person name="Saunders E."/>
            <person name="Han C."/>
            <person name="Bruce D."/>
            <person name="Goodwin L."/>
            <person name="Chain P."/>
            <person name="Pitluck S."/>
            <person name="Ovchinikova G."/>
            <person name="Pati A."/>
            <person name="Ivanova N."/>
            <person name="Mavromatis K."/>
            <person name="Chen A."/>
            <person name="Palaniappan K."/>
            <person name="Land M."/>
            <person name="Hauser L."/>
            <person name="Chang Y.J."/>
            <person name="Jeffries C.D."/>
            <person name="Brettin T."/>
            <person name="Goker M."/>
            <person name="Bristow J."/>
            <person name="Eisen J.A."/>
            <person name="Markowitz V."/>
            <person name="Hugenholtz P."/>
            <person name="Kyrpides N.C."/>
            <person name="Klenk H.P."/>
            <person name="Detter J.C."/>
        </authorList>
    </citation>
    <scope>NUCLEOTIDE SEQUENCE [LARGE SCALE GENOMIC DNA]</scope>
    <source>
        <strain evidence="2">ATCC 43812 / DSM 4252 / R-10</strain>
        <plasmid evidence="1">pRMAR01</plasmid>
    </source>
</reference>
<dbReference type="EMBL" id="CP001808">
    <property type="protein sequence ID" value="ACY49757.1"/>
    <property type="molecule type" value="Genomic_DNA"/>
</dbReference>
<proteinExistence type="predicted"/>
<dbReference type="RefSeq" id="WP_012845367.1">
    <property type="nucleotide sequence ID" value="NC_013502.1"/>
</dbReference>
<accession>D0MKU3</accession>
<keyword evidence="1" id="KW-0614">Plasmid</keyword>